<dbReference type="OMA" id="LWYHHGE"/>
<sequence length="233" mass="26882">MDAVRVNLGLDVVCRSFVEEAVKSVVFVPIRRDYTTWYPHGEGDSEEEGDSEVEGDDDDGMLYDDMFDMIKDAYPQVVCGRESSGNEPQEPNGDAKKFYRLLEKVKQSLYPDCEKHSSLSFIIKLLHIKCISSWSNKSFSMLMELLKDAFPMCERLPSSNYEAKKIVNDLGLHYEKIDACKDDCALYYKKYLEVTQCPVCKLSRWQPNKGGKGKNKKVPWKVLRYFPLKSRQQ</sequence>
<name>A0A7N2N398_QUELO</name>
<keyword evidence="3" id="KW-1185">Reference proteome</keyword>
<evidence type="ECO:0000256" key="1">
    <source>
        <dbReference type="SAM" id="MobiDB-lite"/>
    </source>
</evidence>
<reference evidence="2" key="2">
    <citation type="submission" date="2021-01" db="UniProtKB">
        <authorList>
            <consortium name="EnsemblPlants"/>
        </authorList>
    </citation>
    <scope>IDENTIFICATION</scope>
</reference>
<dbReference type="InParanoid" id="A0A7N2N398"/>
<feature type="compositionally biased region" description="Acidic residues" evidence="1">
    <location>
        <begin position="44"/>
        <end position="57"/>
    </location>
</feature>
<evidence type="ECO:0000313" key="3">
    <source>
        <dbReference type="Proteomes" id="UP000594261"/>
    </source>
</evidence>
<protein>
    <recommendedName>
        <fullName evidence="4">Transposase-associated domain-containing protein</fullName>
    </recommendedName>
</protein>
<organism evidence="2 3">
    <name type="scientific">Quercus lobata</name>
    <name type="common">Valley oak</name>
    <dbReference type="NCBI Taxonomy" id="97700"/>
    <lineage>
        <taxon>Eukaryota</taxon>
        <taxon>Viridiplantae</taxon>
        <taxon>Streptophyta</taxon>
        <taxon>Embryophyta</taxon>
        <taxon>Tracheophyta</taxon>
        <taxon>Spermatophyta</taxon>
        <taxon>Magnoliopsida</taxon>
        <taxon>eudicotyledons</taxon>
        <taxon>Gunneridae</taxon>
        <taxon>Pentapetalae</taxon>
        <taxon>rosids</taxon>
        <taxon>fabids</taxon>
        <taxon>Fagales</taxon>
        <taxon>Fagaceae</taxon>
        <taxon>Quercus</taxon>
    </lineage>
</organism>
<dbReference type="PANTHER" id="PTHR10775:SF182">
    <property type="entry name" value="TRANSPOSON, EN_SPM-LIKE, TRANSPOSASE-ASSOCIATED DOMAIN PROTEIN-RELATED"/>
    <property type="match status" value="1"/>
</dbReference>
<dbReference type="AlphaFoldDB" id="A0A7N2N398"/>
<proteinExistence type="predicted"/>
<dbReference type="Gramene" id="QL12p026353:mrna">
    <property type="protein sequence ID" value="QL12p026353:mrna"/>
    <property type="gene ID" value="QL12p026353"/>
</dbReference>
<dbReference type="PANTHER" id="PTHR10775">
    <property type="entry name" value="OS08G0208400 PROTEIN"/>
    <property type="match status" value="1"/>
</dbReference>
<accession>A0A7N2N398</accession>
<dbReference type="EnsemblPlants" id="QL12p026353:mrna">
    <property type="protein sequence ID" value="QL12p026353:mrna"/>
    <property type="gene ID" value="QL12p026353"/>
</dbReference>
<evidence type="ECO:0000313" key="2">
    <source>
        <dbReference type="EnsemblPlants" id="QL12p026353:mrna"/>
    </source>
</evidence>
<reference evidence="2 3" key="1">
    <citation type="journal article" date="2016" name="G3 (Bethesda)">
        <title>First Draft Assembly and Annotation of the Genome of a California Endemic Oak Quercus lobata Nee (Fagaceae).</title>
        <authorList>
            <person name="Sork V.L."/>
            <person name="Fitz-Gibbon S.T."/>
            <person name="Puiu D."/>
            <person name="Crepeau M."/>
            <person name="Gugger P.F."/>
            <person name="Sherman R."/>
            <person name="Stevens K."/>
            <person name="Langley C.H."/>
            <person name="Pellegrini M."/>
            <person name="Salzberg S.L."/>
        </authorList>
    </citation>
    <scope>NUCLEOTIDE SEQUENCE [LARGE SCALE GENOMIC DNA]</scope>
    <source>
        <strain evidence="2 3">cv. SW786</strain>
    </source>
</reference>
<evidence type="ECO:0008006" key="4">
    <source>
        <dbReference type="Google" id="ProtNLM"/>
    </source>
</evidence>
<feature type="region of interest" description="Disordered" evidence="1">
    <location>
        <begin position="38"/>
        <end position="57"/>
    </location>
</feature>
<dbReference type="Proteomes" id="UP000594261">
    <property type="component" value="Chromosome 12"/>
</dbReference>
<dbReference type="EMBL" id="LRBV02000012">
    <property type="status" value="NOT_ANNOTATED_CDS"/>
    <property type="molecule type" value="Genomic_DNA"/>
</dbReference>